<sequence length="282" mass="31682">MKTILRALCLVIVAGCQLVFAGDIAKDIRTGNVSGKENGGYFGIGLFASYLDGGRIYPEKENEGDSFGINIGGDYYYNGFFIEASQGTFDGLNLGYNFLNKENWSFDVLFSSFQGRLEIEEDKRFKSTIEDERNAAILERNTFYNGAGLRATAHFDSYIFQYRLVTDTHEGNGISSTARIGRSWQVKNWNLHSILSMEYSSSDKNNFLYGVTAEEATGRFPQYDLGSSIIFSGEVGVTYPLTEHSVFKSFLRYTDLPKNIENSPLMEDDNETLLVTSISYIF</sequence>
<reference evidence="7" key="1">
    <citation type="submission" date="2022-12" db="EMBL/GenBank/DDBJ databases">
        <title>Marinomonas 15G1-11 sp. nov, isolated from marine algae.</title>
        <authorList>
            <person name="Butt M."/>
            <person name="Choi D.G."/>
            <person name="Kim J.M."/>
            <person name="Lee J.K."/>
            <person name="Baek J.H."/>
            <person name="Jeon C.O."/>
        </authorList>
    </citation>
    <scope>NUCLEOTIDE SEQUENCE</scope>
    <source>
        <strain evidence="7">15G1-11</strain>
    </source>
</reference>
<evidence type="ECO:0000256" key="1">
    <source>
        <dbReference type="ARBA" id="ARBA00004442"/>
    </source>
</evidence>
<dbReference type="EMBL" id="JAPUBN010000021">
    <property type="protein sequence ID" value="MCZ2723462.1"/>
    <property type="molecule type" value="Genomic_DNA"/>
</dbReference>
<protein>
    <submittedName>
        <fullName evidence="7">MipA/OmpV family protein</fullName>
    </submittedName>
</protein>
<accession>A0ABT4JYJ9</accession>
<keyword evidence="4" id="KW-0472">Membrane</keyword>
<dbReference type="Pfam" id="PF06629">
    <property type="entry name" value="MipA"/>
    <property type="match status" value="1"/>
</dbReference>
<evidence type="ECO:0000313" key="7">
    <source>
        <dbReference type="EMBL" id="MCZ2723462.1"/>
    </source>
</evidence>
<gene>
    <name evidence="7" type="ORF">O1D97_18055</name>
</gene>
<evidence type="ECO:0000256" key="6">
    <source>
        <dbReference type="SAM" id="SignalP"/>
    </source>
</evidence>
<evidence type="ECO:0000313" key="8">
    <source>
        <dbReference type="Proteomes" id="UP001149719"/>
    </source>
</evidence>
<evidence type="ECO:0000256" key="4">
    <source>
        <dbReference type="ARBA" id="ARBA00023136"/>
    </source>
</evidence>
<name>A0ABT4JYJ9_9GAMM</name>
<dbReference type="RefSeq" id="WP_269127583.1">
    <property type="nucleotide sequence ID" value="NZ_JAPUBN010000021.1"/>
</dbReference>
<keyword evidence="3 6" id="KW-0732">Signal</keyword>
<comment type="caution">
    <text evidence="7">The sequence shown here is derived from an EMBL/GenBank/DDBJ whole genome shotgun (WGS) entry which is preliminary data.</text>
</comment>
<dbReference type="Proteomes" id="UP001149719">
    <property type="component" value="Unassembled WGS sequence"/>
</dbReference>
<dbReference type="PANTHER" id="PTHR38776:SF1">
    <property type="entry name" value="MLTA-INTERACTING PROTEIN-RELATED"/>
    <property type="match status" value="1"/>
</dbReference>
<feature type="signal peptide" evidence="6">
    <location>
        <begin position="1"/>
        <end position="21"/>
    </location>
</feature>
<feature type="chain" id="PRO_5046547475" evidence="6">
    <location>
        <begin position="22"/>
        <end position="282"/>
    </location>
</feature>
<keyword evidence="5" id="KW-0998">Cell outer membrane</keyword>
<keyword evidence="8" id="KW-1185">Reference proteome</keyword>
<comment type="subcellular location">
    <subcellularLocation>
        <location evidence="1">Cell outer membrane</location>
    </subcellularLocation>
</comment>
<comment type="similarity">
    <text evidence="2">Belongs to the MipA/OmpV family.</text>
</comment>
<evidence type="ECO:0000256" key="3">
    <source>
        <dbReference type="ARBA" id="ARBA00022729"/>
    </source>
</evidence>
<dbReference type="PANTHER" id="PTHR38776">
    <property type="entry name" value="MLTA-INTERACTING PROTEIN-RELATED"/>
    <property type="match status" value="1"/>
</dbReference>
<evidence type="ECO:0000256" key="2">
    <source>
        <dbReference type="ARBA" id="ARBA00005722"/>
    </source>
</evidence>
<dbReference type="InterPro" id="IPR010583">
    <property type="entry name" value="MipA"/>
</dbReference>
<evidence type="ECO:0000256" key="5">
    <source>
        <dbReference type="ARBA" id="ARBA00023237"/>
    </source>
</evidence>
<proteinExistence type="inferred from homology"/>
<organism evidence="7 8">
    <name type="scientific">Marinomonas phaeophyticola</name>
    <dbReference type="NCBI Taxonomy" id="3004091"/>
    <lineage>
        <taxon>Bacteria</taxon>
        <taxon>Pseudomonadati</taxon>
        <taxon>Pseudomonadota</taxon>
        <taxon>Gammaproteobacteria</taxon>
        <taxon>Oceanospirillales</taxon>
        <taxon>Oceanospirillaceae</taxon>
        <taxon>Marinomonas</taxon>
    </lineage>
</organism>